<evidence type="ECO:0000256" key="1">
    <source>
        <dbReference type="SAM" id="MobiDB-lite"/>
    </source>
</evidence>
<dbReference type="Proteomes" id="UP000636479">
    <property type="component" value="Unassembled WGS sequence"/>
</dbReference>
<dbReference type="EMBL" id="JACAZF010000013">
    <property type="protein sequence ID" value="KAF7291176.1"/>
    <property type="molecule type" value="Genomic_DNA"/>
</dbReference>
<reference evidence="2" key="1">
    <citation type="submission" date="2020-05" db="EMBL/GenBank/DDBJ databases">
        <title>Mycena genomes resolve the evolution of fungal bioluminescence.</title>
        <authorList>
            <person name="Tsai I.J."/>
        </authorList>
    </citation>
    <scope>NUCLEOTIDE SEQUENCE</scope>
    <source>
        <strain evidence="2">171206Taipei</strain>
    </source>
</reference>
<feature type="region of interest" description="Disordered" evidence="1">
    <location>
        <begin position="1"/>
        <end position="39"/>
    </location>
</feature>
<comment type="caution">
    <text evidence="2">The sequence shown here is derived from an EMBL/GenBank/DDBJ whole genome shotgun (WGS) entry which is preliminary data.</text>
</comment>
<proteinExistence type="predicted"/>
<dbReference type="Gene3D" id="6.10.140.2220">
    <property type="match status" value="1"/>
</dbReference>
<protein>
    <submittedName>
        <fullName evidence="2">MYND-type domain-containing protein</fullName>
    </submittedName>
</protein>
<evidence type="ECO:0000313" key="3">
    <source>
        <dbReference type="Proteomes" id="UP000636479"/>
    </source>
</evidence>
<sequence length="169" mass="18893">MPMIPATRPLSPAKRKYSECSSTDSDSEDSDEDEDKENLSPPLLEAYRLILSLYHAKCTYSGCPAQNPKTRRRHILCSTPSYPRVCGGCSGANFCSSQCQRRAYNSETGHHAVCGRIQDIRRALGMRTSDWIGLFEEPDEDFFLALCDHFGVEQSLGEALLVSARNILR</sequence>
<dbReference type="OrthoDB" id="265717at2759"/>
<accession>A0A8H6S347</accession>
<dbReference type="AlphaFoldDB" id="A0A8H6S347"/>
<evidence type="ECO:0000313" key="2">
    <source>
        <dbReference type="EMBL" id="KAF7291176.1"/>
    </source>
</evidence>
<name>A0A8H6S347_9AGAR</name>
<organism evidence="2 3">
    <name type="scientific">Mycena indigotica</name>
    <dbReference type="NCBI Taxonomy" id="2126181"/>
    <lineage>
        <taxon>Eukaryota</taxon>
        <taxon>Fungi</taxon>
        <taxon>Dikarya</taxon>
        <taxon>Basidiomycota</taxon>
        <taxon>Agaricomycotina</taxon>
        <taxon>Agaricomycetes</taxon>
        <taxon>Agaricomycetidae</taxon>
        <taxon>Agaricales</taxon>
        <taxon>Marasmiineae</taxon>
        <taxon>Mycenaceae</taxon>
        <taxon>Mycena</taxon>
    </lineage>
</organism>
<feature type="compositionally biased region" description="Acidic residues" evidence="1">
    <location>
        <begin position="25"/>
        <end position="36"/>
    </location>
</feature>
<dbReference type="SUPFAM" id="SSF144232">
    <property type="entry name" value="HIT/MYND zinc finger-like"/>
    <property type="match status" value="1"/>
</dbReference>
<dbReference type="GeneID" id="59351608"/>
<gene>
    <name evidence="2" type="ORF">MIND_01260900</name>
</gene>
<keyword evidence="3" id="KW-1185">Reference proteome</keyword>
<dbReference type="RefSeq" id="XP_037214298.1">
    <property type="nucleotide sequence ID" value="XM_037369092.1"/>
</dbReference>